<feature type="region of interest" description="Disordered" evidence="6">
    <location>
        <begin position="1"/>
        <end position="22"/>
    </location>
</feature>
<keyword evidence="9" id="KW-1185">Reference proteome</keyword>
<evidence type="ECO:0000313" key="8">
    <source>
        <dbReference type="EMBL" id="MDR6290567.1"/>
    </source>
</evidence>
<dbReference type="EMBL" id="JAVDPW010000005">
    <property type="protein sequence ID" value="MDR6290567.1"/>
    <property type="molecule type" value="Genomic_DNA"/>
</dbReference>
<dbReference type="PANTHER" id="PTHR21392">
    <property type="entry name" value="TRNA-URIDINE AMINOCARBOXYPROPYLTRANSFERASE 2"/>
    <property type="match status" value="1"/>
</dbReference>
<dbReference type="InterPro" id="IPR039262">
    <property type="entry name" value="DTWD2/TAPT"/>
</dbReference>
<keyword evidence="3" id="KW-0949">S-adenosyl-L-methionine</keyword>
<proteinExistence type="inferred from homology"/>
<dbReference type="PANTHER" id="PTHR21392:SF0">
    <property type="entry name" value="TRNA-URIDINE AMINOCARBOXYPROPYLTRANSFERASE 2"/>
    <property type="match status" value="1"/>
</dbReference>
<accession>A0ABU1JPM6</accession>
<evidence type="ECO:0000256" key="2">
    <source>
        <dbReference type="ARBA" id="ARBA00022679"/>
    </source>
</evidence>
<feature type="region of interest" description="Disordered" evidence="6">
    <location>
        <begin position="223"/>
        <end position="253"/>
    </location>
</feature>
<dbReference type="RefSeq" id="WP_309795077.1">
    <property type="nucleotide sequence ID" value="NZ_JAVDPW010000005.1"/>
</dbReference>
<organism evidence="8 9">
    <name type="scientific">Inquilinus ginsengisoli</name>
    <dbReference type="NCBI Taxonomy" id="363840"/>
    <lineage>
        <taxon>Bacteria</taxon>
        <taxon>Pseudomonadati</taxon>
        <taxon>Pseudomonadota</taxon>
        <taxon>Alphaproteobacteria</taxon>
        <taxon>Rhodospirillales</taxon>
        <taxon>Rhodospirillaceae</taxon>
        <taxon>Inquilinus</taxon>
    </lineage>
</organism>
<comment type="caution">
    <text evidence="8">The sequence shown here is derived from an EMBL/GenBank/DDBJ whole genome shotgun (WGS) entry which is preliminary data.</text>
</comment>
<feature type="domain" description="DTW" evidence="7">
    <location>
        <begin position="20"/>
        <end position="227"/>
    </location>
</feature>
<dbReference type="Proteomes" id="UP001262410">
    <property type="component" value="Unassembled WGS sequence"/>
</dbReference>
<dbReference type="Pfam" id="PF03942">
    <property type="entry name" value="DTW"/>
    <property type="match status" value="1"/>
</dbReference>
<evidence type="ECO:0000259" key="7">
    <source>
        <dbReference type="SMART" id="SM01144"/>
    </source>
</evidence>
<evidence type="ECO:0000256" key="1">
    <source>
        <dbReference type="ARBA" id="ARBA00012386"/>
    </source>
</evidence>
<sequence>MTGAEDPLAAADDAPQPGATEAECPRCVKPMALCVCDGVEPIDNRIALLILQHPQEQVKELGTARLTALHFKDAVFKIGLSWPSLAAALGRPADPKRWAVLYLGSMRPEDFPPGRELVVLDKKGEALPEQDEALAEIEGVVVLDGTWSQAKTLWWRNAWMLKGKRIALRPQRPSLYGKLRREPRREALSTLESSALLLSRLEGRPEIETALLASFARMLDRYRATQPARPPRADGPRPDRRRPQQRRGRSRAS</sequence>
<evidence type="ECO:0000313" key="9">
    <source>
        <dbReference type="Proteomes" id="UP001262410"/>
    </source>
</evidence>
<evidence type="ECO:0000256" key="6">
    <source>
        <dbReference type="SAM" id="MobiDB-lite"/>
    </source>
</evidence>
<reference evidence="8 9" key="1">
    <citation type="submission" date="2023-07" db="EMBL/GenBank/DDBJ databases">
        <title>Sorghum-associated microbial communities from plants grown in Nebraska, USA.</title>
        <authorList>
            <person name="Schachtman D."/>
        </authorList>
    </citation>
    <scope>NUCLEOTIDE SEQUENCE [LARGE SCALE GENOMIC DNA]</scope>
    <source>
        <strain evidence="8 9">584</strain>
    </source>
</reference>
<dbReference type="SMART" id="SM01144">
    <property type="entry name" value="DTW"/>
    <property type="match status" value="1"/>
</dbReference>
<feature type="compositionally biased region" description="Basic and acidic residues" evidence="6">
    <location>
        <begin position="231"/>
        <end position="242"/>
    </location>
</feature>
<feature type="compositionally biased region" description="Low complexity" evidence="6">
    <location>
        <begin position="1"/>
        <end position="19"/>
    </location>
</feature>
<dbReference type="InterPro" id="IPR005636">
    <property type="entry name" value="DTW"/>
</dbReference>
<evidence type="ECO:0000256" key="4">
    <source>
        <dbReference type="ARBA" id="ARBA00022694"/>
    </source>
</evidence>
<dbReference type="EC" id="2.5.1.25" evidence="1"/>
<protein>
    <recommendedName>
        <fullName evidence="1">tRNA-uridine aminocarboxypropyltransferase</fullName>
        <ecNumber evidence="1">2.5.1.25</ecNumber>
    </recommendedName>
</protein>
<evidence type="ECO:0000256" key="3">
    <source>
        <dbReference type="ARBA" id="ARBA00022691"/>
    </source>
</evidence>
<evidence type="ECO:0000256" key="5">
    <source>
        <dbReference type="ARBA" id="ARBA00034489"/>
    </source>
</evidence>
<keyword evidence="2" id="KW-0808">Transferase</keyword>
<name>A0ABU1JPM6_9PROT</name>
<comment type="similarity">
    <text evidence="5">Belongs to the TDD superfamily. DTWD2 family.</text>
</comment>
<feature type="compositionally biased region" description="Basic residues" evidence="6">
    <location>
        <begin position="243"/>
        <end position="253"/>
    </location>
</feature>
<gene>
    <name evidence="8" type="ORF">E9232_003093</name>
</gene>
<keyword evidence="4" id="KW-0819">tRNA processing</keyword>